<feature type="domain" description="Probable transposase IS891/IS1136/IS1341" evidence="7">
    <location>
        <begin position="174"/>
        <end position="297"/>
    </location>
</feature>
<dbReference type="Pfam" id="PF12323">
    <property type="entry name" value="HTH_OrfB_IS605"/>
    <property type="match status" value="1"/>
</dbReference>
<dbReference type="InterPro" id="IPR021027">
    <property type="entry name" value="Transposase_put_HTH"/>
</dbReference>
<evidence type="ECO:0000259" key="7">
    <source>
        <dbReference type="Pfam" id="PF01385"/>
    </source>
</evidence>
<dbReference type="Pfam" id="PF07282">
    <property type="entry name" value="Cas12f1-like_TNB"/>
    <property type="match status" value="1"/>
</dbReference>
<sequence length="431" mass="49203">MLIAHRIELNATSAQVEYFRRACGTARFVWNWALAEWNRQYDAGQRPNALTLKKQFNALKYADHPWLKDIHRDAHAQPFRNLGKAWNRFFAEMKSGKDAHRPVFKKKGESRDSFYVANDKLIVDEIHVRLPVIGKVKLKEPPRFGGKIMGATVSRDGTRWHLSLQQELEVCWIPRANRRNITGVDLNVGEIVCSDGKRYETPRPLLKARKRLTRLQRSVSRKVEAQKQRMGLSKETRVPKGTRLIASRNREKASRRLAEQYRKIKCIRNDFTNKVTTSLSRENQALGIEDLNVIGMTARAEGTVGRPGKNVRQKAGLNRAILDVAFGEFRRQIQYKSAWYGTTLVEADRFFPSSKRCSRCREVNHALGLKDRSWTCARCNTTHDRDFNASVNLEQVAGLPEAIGKVTPVRYDLGQSGGSGQEPVHVCVRQG</sequence>
<keyword evidence="3" id="KW-0479">Metal-binding</keyword>
<keyword evidence="10" id="KW-0378">Hydrolase</keyword>
<comment type="caution">
    <text evidence="10">The sequence shown here is derived from an EMBL/GenBank/DDBJ whole genome shotgun (WGS) entry which is preliminary data.</text>
</comment>
<keyword evidence="11" id="KW-1185">Reference proteome</keyword>
<comment type="similarity">
    <text evidence="1">In the C-terminal section; belongs to the transposase 35 family.</text>
</comment>
<evidence type="ECO:0000256" key="1">
    <source>
        <dbReference type="ARBA" id="ARBA00008761"/>
    </source>
</evidence>
<keyword evidence="5" id="KW-0238">DNA-binding</keyword>
<dbReference type="NCBIfam" id="NF040570">
    <property type="entry name" value="guided_TnpB"/>
    <property type="match status" value="1"/>
</dbReference>
<evidence type="ECO:0000259" key="9">
    <source>
        <dbReference type="Pfam" id="PF12323"/>
    </source>
</evidence>
<dbReference type="InterPro" id="IPR010095">
    <property type="entry name" value="Cas12f1-like_TNB"/>
</dbReference>
<organism evidence="10 11">
    <name type="scientific">Paraburkholderia azotifigens</name>
    <dbReference type="NCBI Taxonomy" id="2057004"/>
    <lineage>
        <taxon>Bacteria</taxon>
        <taxon>Pseudomonadati</taxon>
        <taxon>Pseudomonadota</taxon>
        <taxon>Betaproteobacteria</taxon>
        <taxon>Burkholderiales</taxon>
        <taxon>Burkholderiaceae</taxon>
        <taxon>Paraburkholderia</taxon>
    </lineage>
</organism>
<evidence type="ECO:0000256" key="4">
    <source>
        <dbReference type="ARBA" id="ARBA00022833"/>
    </source>
</evidence>
<accession>A0ABU9QZT5</accession>
<dbReference type="RefSeq" id="WP_342958834.1">
    <property type="nucleotide sequence ID" value="NZ_JAZHFZ010000009.1"/>
</dbReference>
<evidence type="ECO:0000256" key="2">
    <source>
        <dbReference type="ARBA" id="ARBA00022578"/>
    </source>
</evidence>
<keyword evidence="2" id="KW-0815">Transposition</keyword>
<keyword evidence="6" id="KW-0233">DNA recombination</keyword>
<dbReference type="InterPro" id="IPR001959">
    <property type="entry name" value="Transposase"/>
</dbReference>
<proteinExistence type="inferred from homology"/>
<dbReference type="EMBL" id="JAZHGA010000006">
    <property type="protein sequence ID" value="MEM5340256.1"/>
    <property type="molecule type" value="Genomic_DNA"/>
</dbReference>
<feature type="domain" description="Cas12f1-like TNB" evidence="8">
    <location>
        <begin position="326"/>
        <end position="393"/>
    </location>
</feature>
<keyword evidence="4" id="KW-0862">Zinc</keyword>
<dbReference type="GO" id="GO:0004519">
    <property type="term" value="F:endonuclease activity"/>
    <property type="evidence" value="ECO:0007669"/>
    <property type="project" value="UniProtKB-KW"/>
</dbReference>
<feature type="domain" description="Transposase putative helix-turn-helix" evidence="9">
    <location>
        <begin position="1"/>
        <end position="45"/>
    </location>
</feature>
<evidence type="ECO:0000256" key="5">
    <source>
        <dbReference type="ARBA" id="ARBA00023125"/>
    </source>
</evidence>
<dbReference type="Pfam" id="PF01385">
    <property type="entry name" value="OrfB_IS605"/>
    <property type="match status" value="1"/>
</dbReference>
<evidence type="ECO:0000256" key="3">
    <source>
        <dbReference type="ARBA" id="ARBA00022723"/>
    </source>
</evidence>
<name>A0ABU9QZT5_9BURK</name>
<gene>
    <name evidence="10" type="ORF">V4C56_11525</name>
</gene>
<evidence type="ECO:0000259" key="8">
    <source>
        <dbReference type="Pfam" id="PF07282"/>
    </source>
</evidence>
<keyword evidence="10" id="KW-0255">Endonuclease</keyword>
<protein>
    <submittedName>
        <fullName evidence="10">RNA-guided endonuclease TnpB family protein</fullName>
    </submittedName>
</protein>
<reference evidence="10 11" key="1">
    <citation type="submission" date="2024-01" db="EMBL/GenBank/DDBJ databases">
        <title>The diversity of rhizobia nodulating Mimosa spp. in eleven states of Brazil covering several biomes is determined by host plant, location, and edaphic factors.</title>
        <authorList>
            <person name="Rouws L."/>
            <person name="Barauna A."/>
            <person name="Beukes C."/>
            <person name="De Faria S.M."/>
            <person name="Gross E."/>
            <person name="Dos Reis Junior F.B."/>
            <person name="Simon M."/>
            <person name="Maluk M."/>
            <person name="Odee D.W."/>
            <person name="Kenicer G."/>
            <person name="Young J.P.W."/>
            <person name="Reis V.M."/>
            <person name="Zilli J."/>
            <person name="James E.K."/>
        </authorList>
    </citation>
    <scope>NUCLEOTIDE SEQUENCE [LARGE SCALE GENOMIC DNA]</scope>
    <source>
        <strain evidence="10 11">JPY530</strain>
    </source>
</reference>
<evidence type="ECO:0000256" key="6">
    <source>
        <dbReference type="ARBA" id="ARBA00023172"/>
    </source>
</evidence>
<dbReference type="Proteomes" id="UP001481677">
    <property type="component" value="Unassembled WGS sequence"/>
</dbReference>
<evidence type="ECO:0000313" key="10">
    <source>
        <dbReference type="EMBL" id="MEM5340256.1"/>
    </source>
</evidence>
<keyword evidence="10" id="KW-0540">Nuclease</keyword>
<evidence type="ECO:0000313" key="11">
    <source>
        <dbReference type="Proteomes" id="UP001481677"/>
    </source>
</evidence>